<organism evidence="3 4">
    <name type="scientific">Lyngbya confervoides BDU141951</name>
    <dbReference type="NCBI Taxonomy" id="1574623"/>
    <lineage>
        <taxon>Bacteria</taxon>
        <taxon>Bacillati</taxon>
        <taxon>Cyanobacteriota</taxon>
        <taxon>Cyanophyceae</taxon>
        <taxon>Oscillatoriophycideae</taxon>
        <taxon>Oscillatoriales</taxon>
        <taxon>Microcoleaceae</taxon>
        <taxon>Lyngbya</taxon>
    </lineage>
</organism>
<feature type="domain" description="SLH" evidence="2">
    <location>
        <begin position="434"/>
        <end position="493"/>
    </location>
</feature>
<dbReference type="PANTHER" id="PTHR43308">
    <property type="entry name" value="OUTER MEMBRANE PROTEIN ALPHA-RELATED"/>
    <property type="match status" value="1"/>
</dbReference>
<dbReference type="InterPro" id="IPR051465">
    <property type="entry name" value="Cell_Envelope_Struct_Comp"/>
</dbReference>
<feature type="compositionally biased region" description="Acidic residues" evidence="1">
    <location>
        <begin position="50"/>
        <end position="64"/>
    </location>
</feature>
<evidence type="ECO:0000313" key="3">
    <source>
        <dbReference type="EMBL" id="MCM1983307.1"/>
    </source>
</evidence>
<feature type="compositionally biased region" description="Pro residues" evidence="1">
    <location>
        <begin position="128"/>
        <end position="139"/>
    </location>
</feature>
<feature type="domain" description="SLH" evidence="2">
    <location>
        <begin position="370"/>
        <end position="433"/>
    </location>
</feature>
<dbReference type="InterPro" id="IPR001119">
    <property type="entry name" value="SLH_dom"/>
</dbReference>
<protein>
    <submittedName>
        <fullName evidence="3">S-layer homology domain-containing protein</fullName>
    </submittedName>
</protein>
<comment type="caution">
    <text evidence="3">The sequence shown here is derived from an EMBL/GenBank/DDBJ whole genome shotgun (WGS) entry which is preliminary data.</text>
</comment>
<feature type="compositionally biased region" description="Polar residues" evidence="1">
    <location>
        <begin position="70"/>
        <end position="86"/>
    </location>
</feature>
<feature type="compositionally biased region" description="Low complexity" evidence="1">
    <location>
        <begin position="220"/>
        <end position="235"/>
    </location>
</feature>
<dbReference type="AlphaFoldDB" id="A0ABD4T4Z4"/>
<proteinExistence type="predicted"/>
<reference evidence="3 4" key="1">
    <citation type="journal article" date="2015" name="Genome Announc.">
        <title>Draft Genome Sequence of Filamentous Marine Cyanobacterium Lyngbya confervoides Strain BDU141951.</title>
        <authorList>
            <person name="Chandrababunaidu M.M."/>
            <person name="Sen D."/>
            <person name="Tripathy S."/>
        </authorList>
    </citation>
    <scope>NUCLEOTIDE SEQUENCE [LARGE SCALE GENOMIC DNA]</scope>
    <source>
        <strain evidence="3 4">BDU141951</strain>
    </source>
</reference>
<evidence type="ECO:0000259" key="2">
    <source>
        <dbReference type="PROSITE" id="PS51272"/>
    </source>
</evidence>
<keyword evidence="4" id="KW-1185">Reference proteome</keyword>
<accession>A0ABD4T4Z4</accession>
<feature type="compositionally biased region" description="Basic and acidic residues" evidence="1">
    <location>
        <begin position="349"/>
        <end position="361"/>
    </location>
</feature>
<sequence>MTSSTPPFPDPWESDPSEAQPPSVPNNAEAAASPEEAAEDWLENLRDQENAEIEDDFGLGELEEMLAHQSEGSDSPSPRAQSSPGSDPQPGTLPEGSLPEGSLPEIDALAAFGLNPEDLRSPTASPSVPEPPLTSPAVPPTDVASGGAQPDGASPQTLEASVPESVIDQAMGSPGGDLSPRDPAGASDQDSRDTPPELAANLAEEADAPVPVAPQPELTPALAGAGSAARSAPSSETQSSRGDSRSTYRRFLGNRRQISAFLIILGAMGGILSHGLTQGTLPGTDWFGATPSTQGPADAKAPMIVPRTPDPEEPPKRTTAAADQAPPETSGGGDLTGQSPGDRAPTPSRRGETETAERLPQLEDEPASPSSLDISDVPPEHWAYASIQAMHKQGIVPNFPDGRFQPDKPVTRAELAASLQLAFKGETGPDPIAFQDIPDDYWARGPVTYAVNAGFMQGYSADSFRPNEQIPRYQVLVTLASGLNLEIPEDPSAVLANYSDFQETPRWAWGQVAAAAAAGLVAINPAEAGQLSPNRPATRAEANAMLYQGLSRAGKLN</sequence>
<feature type="region of interest" description="Disordered" evidence="1">
    <location>
        <begin position="1"/>
        <end position="248"/>
    </location>
</feature>
<dbReference type="EMBL" id="JTHE03000061">
    <property type="protein sequence ID" value="MCM1983307.1"/>
    <property type="molecule type" value="Genomic_DNA"/>
</dbReference>
<dbReference type="Proteomes" id="UP000031561">
    <property type="component" value="Unassembled WGS sequence"/>
</dbReference>
<evidence type="ECO:0000256" key="1">
    <source>
        <dbReference type="SAM" id="MobiDB-lite"/>
    </source>
</evidence>
<feature type="compositionally biased region" description="Pro residues" evidence="1">
    <location>
        <begin position="1"/>
        <end position="10"/>
    </location>
</feature>
<feature type="compositionally biased region" description="Low complexity" evidence="1">
    <location>
        <begin position="25"/>
        <end position="35"/>
    </location>
</feature>
<gene>
    <name evidence="3" type="ORF">QQ91_0010815</name>
</gene>
<feature type="region of interest" description="Disordered" evidence="1">
    <location>
        <begin position="285"/>
        <end position="377"/>
    </location>
</feature>
<name>A0ABD4T4Z4_9CYAN</name>
<feature type="domain" description="SLH" evidence="2">
    <location>
        <begin position="495"/>
        <end position="557"/>
    </location>
</feature>
<dbReference type="Pfam" id="PF00395">
    <property type="entry name" value="SLH"/>
    <property type="match status" value="3"/>
</dbReference>
<evidence type="ECO:0000313" key="4">
    <source>
        <dbReference type="Proteomes" id="UP000031561"/>
    </source>
</evidence>
<dbReference type="PROSITE" id="PS51272">
    <property type="entry name" value="SLH"/>
    <property type="match status" value="3"/>
</dbReference>
<dbReference type="RefSeq" id="WP_166274974.1">
    <property type="nucleotide sequence ID" value="NZ_JTHE03000061.1"/>
</dbReference>
<dbReference type="PANTHER" id="PTHR43308:SF5">
    <property type="entry name" value="S-LAYER PROTEIN _ PEPTIDOGLYCAN ENDO-BETA-N-ACETYLGLUCOSAMINIDASE"/>
    <property type="match status" value="1"/>
</dbReference>